<feature type="chain" id="PRO_5037526093" evidence="2">
    <location>
        <begin position="16"/>
        <end position="1068"/>
    </location>
</feature>
<evidence type="ECO:0000256" key="2">
    <source>
        <dbReference type="SAM" id="SignalP"/>
    </source>
</evidence>
<feature type="compositionally biased region" description="Basic residues" evidence="1">
    <location>
        <begin position="450"/>
        <end position="467"/>
    </location>
</feature>
<evidence type="ECO:0000313" key="4">
    <source>
        <dbReference type="RefSeq" id="XP_018007860.2"/>
    </source>
</evidence>
<feature type="compositionally biased region" description="Basic residues" evidence="1">
    <location>
        <begin position="389"/>
        <end position="414"/>
    </location>
</feature>
<feature type="signal peptide" evidence="2">
    <location>
        <begin position="1"/>
        <end position="15"/>
    </location>
</feature>
<feature type="compositionally biased region" description="Polar residues" evidence="1">
    <location>
        <begin position="324"/>
        <end position="337"/>
    </location>
</feature>
<feature type="compositionally biased region" description="Basic and acidic residues" evidence="1">
    <location>
        <begin position="371"/>
        <end position="388"/>
    </location>
</feature>
<name>A0A8B7N2Q6_HYAAZ</name>
<evidence type="ECO:0000256" key="1">
    <source>
        <dbReference type="SAM" id="MobiDB-lite"/>
    </source>
</evidence>
<dbReference type="Proteomes" id="UP000694843">
    <property type="component" value="Unplaced"/>
</dbReference>
<feature type="region of interest" description="Disordered" evidence="1">
    <location>
        <begin position="868"/>
        <end position="896"/>
    </location>
</feature>
<feature type="region of interest" description="Disordered" evidence="1">
    <location>
        <begin position="558"/>
        <end position="577"/>
    </location>
</feature>
<dbReference type="GeneID" id="108665596"/>
<dbReference type="AlphaFoldDB" id="A0A8B7N2Q6"/>
<protein>
    <submittedName>
        <fullName evidence="4">Uncharacterized protein LOC108665596</fullName>
    </submittedName>
</protein>
<feature type="region of interest" description="Disordered" evidence="1">
    <location>
        <begin position="297"/>
        <end position="337"/>
    </location>
</feature>
<evidence type="ECO:0000313" key="3">
    <source>
        <dbReference type="Proteomes" id="UP000694843"/>
    </source>
</evidence>
<feature type="compositionally biased region" description="Polar residues" evidence="1">
    <location>
        <begin position="440"/>
        <end position="449"/>
    </location>
</feature>
<feature type="compositionally biased region" description="Basic and acidic residues" evidence="1">
    <location>
        <begin position="307"/>
        <end position="322"/>
    </location>
</feature>
<gene>
    <name evidence="4" type="primary">LOC108665596</name>
</gene>
<proteinExistence type="predicted"/>
<feature type="region of interest" description="Disordered" evidence="1">
    <location>
        <begin position="367"/>
        <end position="468"/>
    </location>
</feature>
<organism evidence="3 4">
    <name type="scientific">Hyalella azteca</name>
    <name type="common">Amphipod</name>
    <dbReference type="NCBI Taxonomy" id="294128"/>
    <lineage>
        <taxon>Eukaryota</taxon>
        <taxon>Metazoa</taxon>
        <taxon>Ecdysozoa</taxon>
        <taxon>Arthropoda</taxon>
        <taxon>Crustacea</taxon>
        <taxon>Multicrustacea</taxon>
        <taxon>Malacostraca</taxon>
        <taxon>Eumalacostraca</taxon>
        <taxon>Peracarida</taxon>
        <taxon>Amphipoda</taxon>
        <taxon>Senticaudata</taxon>
        <taxon>Talitrida</taxon>
        <taxon>Talitroidea</taxon>
        <taxon>Hyalellidae</taxon>
        <taxon>Hyalella</taxon>
    </lineage>
</organism>
<feature type="compositionally biased region" description="Basic and acidic residues" evidence="1">
    <location>
        <begin position="566"/>
        <end position="577"/>
    </location>
</feature>
<dbReference type="RefSeq" id="XP_018007860.2">
    <property type="nucleotide sequence ID" value="XM_018152371.2"/>
</dbReference>
<reference evidence="4" key="1">
    <citation type="submission" date="2025-08" db="UniProtKB">
        <authorList>
            <consortium name="RefSeq"/>
        </authorList>
    </citation>
    <scope>IDENTIFICATION</scope>
    <source>
        <tissue evidence="4">Whole organism</tissue>
    </source>
</reference>
<sequence>MNIFCFLCMWNFVIAWHFSSAQIPLTKKTNVELNHKREKFDHENQAAATDSDEIINIYSFVVLKNLSRKINLSKKDDISGDDYKRKNFTVQTTKSVNLPPILHRFHEDNSYLARLDTSGSFLSTDVDLTSPRLVQTKESRINLQLKTVDLRRSFHEGKASHLRNANSTFKDSNQLFLSVKNSLDSESWNFPVRDDVLKIYSRAELRSSDVGLDSSSMRTLNRTDTINNLKGILLTSSNGIKDDLNIGYSPAKATGQIKYLITRSHKEPTSDTALSYEGIATTVGGLESVPDVRPMQPCPKRWPSKSAQHETALRRTSTERMKNVRNNTQQTPGSNPSFVWALVSPQMLTKYFSSAPGISRDKRYAGAMTRRNADPRPSKTHRTLEFLRRKTRKERSHGKRRKRKPSRRRKRRKKERPDKIIDRRNKKMNRRMREHESATERLQSAWNKQRVNKSHKKHKTRKKKKKIVRNEHRRPPWMRLRSSLMQDMGERDPTSFALSKNPLSGIRKLNEDFSHLMLYSNSADNVRPTHSTANEPLQLNMHTKIHIKEQVQQAKKELDELSASEHASKEPYAERHYTDQSQLVGHTPSLVLQRDSSEMSGGHTVVNLPAGLKNLPVQSRSSIFDRFLPRVVLNKHLVTKNPHSPPLLTPPGNGTIQVAIHVLPLGDDPAAVNIPEDDQGSRERIPLLNHWKRRNEKTTTKQQEKYRWDLMSGIDSASSSRSTDHNSGLEYSFSVDMTHHGRKSVIQRAHKQLSVDEDNHVLKTVKSVNEVNDNTDNTGTSEDVANRVNITVESVDGVNDTTNKNVNYINFVYNTDNSLDKVNSVSYNGQSVAEVNSVSNNDKSVAEVNSVSNNDKSVDEINTLVNVTSEHEKPGKSPGGDNVRHSSNTKGISVDMTRAPPTASLTSLSPPAHDARHVLRHQKHALHSGHKKKSLKVTPTFPTSEEIIVQRNSLSTSIKNMGTLTSSSAATKPYMFSHSIESQKLLSPLKGDEKMHVFHAEIWQNKHVALTGTVDAGKFSLIRAKLRKENRLNVSPITLLEKPSFSNMKTKIKIPFVSSNATFIYKHR</sequence>
<dbReference type="KEGG" id="hazt:108665596"/>
<keyword evidence="2" id="KW-0732">Signal</keyword>
<accession>A0A8B7N2Q6</accession>
<keyword evidence="3" id="KW-1185">Reference proteome</keyword>